<gene>
    <name evidence="2" type="ORF">JYK14_22985</name>
</gene>
<name>A0ABT1DAM9_9PROT</name>
<keyword evidence="3" id="KW-1185">Reference proteome</keyword>
<dbReference type="EMBL" id="JAFIRR010000163">
    <property type="protein sequence ID" value="MCO6419000.1"/>
    <property type="molecule type" value="Genomic_DNA"/>
</dbReference>
<organism evidence="2 3">
    <name type="scientific">Siccirubricoccus soli</name>
    <dbReference type="NCBI Taxonomy" id="2899147"/>
    <lineage>
        <taxon>Bacteria</taxon>
        <taxon>Pseudomonadati</taxon>
        <taxon>Pseudomonadota</taxon>
        <taxon>Alphaproteobacteria</taxon>
        <taxon>Acetobacterales</taxon>
        <taxon>Roseomonadaceae</taxon>
        <taxon>Siccirubricoccus</taxon>
    </lineage>
</organism>
<reference evidence="2 3" key="1">
    <citation type="submission" date="2021-12" db="EMBL/GenBank/DDBJ databases">
        <title>Siccirubricoccus leaddurans sp. nov., a high concentration Zn2+ tolerance bacterium.</title>
        <authorList>
            <person name="Cao Y."/>
        </authorList>
    </citation>
    <scope>NUCLEOTIDE SEQUENCE [LARGE SCALE GENOMIC DNA]</scope>
    <source>
        <strain evidence="2 3">KC 17139</strain>
    </source>
</reference>
<sequence length="52" mass="5117">MLFRMVFAATMFVTGIGTAHAAAFQLAGGSAALPIMHVAAPATSLAAVAARG</sequence>
<evidence type="ECO:0000256" key="1">
    <source>
        <dbReference type="SAM" id="SignalP"/>
    </source>
</evidence>
<dbReference type="Proteomes" id="UP001523392">
    <property type="component" value="Unassembled WGS sequence"/>
</dbReference>
<protein>
    <submittedName>
        <fullName evidence="2">Uncharacterized protein</fullName>
    </submittedName>
</protein>
<feature type="signal peptide" evidence="1">
    <location>
        <begin position="1"/>
        <end position="21"/>
    </location>
</feature>
<comment type="caution">
    <text evidence="2">The sequence shown here is derived from an EMBL/GenBank/DDBJ whole genome shotgun (WGS) entry which is preliminary data.</text>
</comment>
<accession>A0ABT1DAM9</accession>
<feature type="chain" id="PRO_5046393545" evidence="1">
    <location>
        <begin position="22"/>
        <end position="52"/>
    </location>
</feature>
<evidence type="ECO:0000313" key="3">
    <source>
        <dbReference type="Proteomes" id="UP001523392"/>
    </source>
</evidence>
<proteinExistence type="predicted"/>
<keyword evidence="1" id="KW-0732">Signal</keyword>
<evidence type="ECO:0000313" key="2">
    <source>
        <dbReference type="EMBL" id="MCO6419000.1"/>
    </source>
</evidence>
<dbReference type="RefSeq" id="WP_252955625.1">
    <property type="nucleotide sequence ID" value="NZ_JAFIRR010000163.1"/>
</dbReference>